<dbReference type="EMBL" id="JAPFFF010000004">
    <property type="protein sequence ID" value="KAK8892771.1"/>
    <property type="molecule type" value="Genomic_DNA"/>
</dbReference>
<keyword evidence="2 7" id="KW-0812">Transmembrane</keyword>
<evidence type="ECO:0000256" key="6">
    <source>
        <dbReference type="ARBA" id="ARBA00023239"/>
    </source>
</evidence>
<organism evidence="9 10">
    <name type="scientific">Tritrichomonas musculus</name>
    <dbReference type="NCBI Taxonomy" id="1915356"/>
    <lineage>
        <taxon>Eukaryota</taxon>
        <taxon>Metamonada</taxon>
        <taxon>Parabasalia</taxon>
        <taxon>Tritrichomonadida</taxon>
        <taxon>Tritrichomonadidae</taxon>
        <taxon>Tritrichomonas</taxon>
    </lineage>
</organism>
<dbReference type="Gene3D" id="3.30.70.1230">
    <property type="entry name" value="Nucleotide cyclase"/>
    <property type="match status" value="1"/>
</dbReference>
<accession>A0ABR2KPL7</accession>
<dbReference type="Gene3D" id="3.30.450.20">
    <property type="entry name" value="PAS domain"/>
    <property type="match status" value="1"/>
</dbReference>
<feature type="transmembrane region" description="Helical" evidence="7">
    <location>
        <begin position="936"/>
        <end position="961"/>
    </location>
</feature>
<dbReference type="Proteomes" id="UP001470230">
    <property type="component" value="Unassembled WGS sequence"/>
</dbReference>
<dbReference type="InterPro" id="IPR050401">
    <property type="entry name" value="Cyclic_nucleotide_synthase"/>
</dbReference>
<feature type="transmembrane region" description="Helical" evidence="7">
    <location>
        <begin position="71"/>
        <end position="91"/>
    </location>
</feature>
<gene>
    <name evidence="9" type="ORF">M9Y10_030013</name>
</gene>
<dbReference type="PANTHER" id="PTHR11920">
    <property type="entry name" value="GUANYLYL CYCLASE"/>
    <property type="match status" value="1"/>
</dbReference>
<reference evidence="9 10" key="1">
    <citation type="submission" date="2024-04" db="EMBL/GenBank/DDBJ databases">
        <title>Tritrichomonas musculus Genome.</title>
        <authorList>
            <person name="Alves-Ferreira E."/>
            <person name="Grigg M."/>
            <person name="Lorenzi H."/>
            <person name="Galac M."/>
        </authorList>
    </citation>
    <scope>NUCLEOTIDE SEQUENCE [LARGE SCALE GENOMIC DNA]</scope>
    <source>
        <strain evidence="9 10">EAF2021</strain>
    </source>
</reference>
<dbReference type="InterPro" id="IPR029787">
    <property type="entry name" value="Nucleotide_cyclase"/>
</dbReference>
<evidence type="ECO:0000256" key="5">
    <source>
        <dbReference type="ARBA" id="ARBA00023136"/>
    </source>
</evidence>
<evidence type="ECO:0000256" key="1">
    <source>
        <dbReference type="ARBA" id="ARBA00004370"/>
    </source>
</evidence>
<dbReference type="PROSITE" id="PS50125">
    <property type="entry name" value="GUANYLATE_CYCLASE_2"/>
    <property type="match status" value="1"/>
</dbReference>
<evidence type="ECO:0000256" key="4">
    <source>
        <dbReference type="ARBA" id="ARBA00022989"/>
    </source>
</evidence>
<keyword evidence="3" id="KW-0547">Nucleotide-binding</keyword>
<keyword evidence="6" id="KW-0456">Lyase</keyword>
<feature type="transmembrane region" description="Helical" evidence="7">
    <location>
        <begin position="323"/>
        <end position="344"/>
    </location>
</feature>
<evidence type="ECO:0000259" key="8">
    <source>
        <dbReference type="PROSITE" id="PS50125"/>
    </source>
</evidence>
<sequence>MELKANNAAASAIPSSSSHSYETSDSNSILKYYGLKKPNYYKQFQKDIIHLTSYIISITHQFTTVNNIMSFLRILQFLLPCLIPSYFNFWIRGSVDQIAMNVISIVVYIIPPTAVFSASHIFLIVYIVIQFFVASLFAFSSNYFKKHAKLPAFLPSFLLLYEATFGYFFCPVVLHSVFEGFSYIATGISNPNISKAGLIVIYVFSLMALFTNVFFINIDISQNLAYRSISLASTTAVPQYICFMLTNLINIFFGIGVNLKKNHQIVLFSINILLYVFIGFSVFIQGGYIQTFISNIVLTSAITGACFTLLNIILLAINKKGSLIIFFAFVIFFVLLLILNFLLFQNITIRELKFLDSIQSDNSLFSVIKSPNQFCFIAACGIKYAHPIIIDSTFFVLGAQRWDKNQFVFLVYAKFVAIYPEETSTLRYVYKNIAKNKYNGLSVRCIEEQAKTILKQRETEMTSQLKNRLNLLKKQTQFTKHKLEHVWDVVILGNINEIEIATKRALASINQSDADIKRLLVEYPNNRFVTHFYSNFLNEIIGDHGLSLEFHEKTKLLLPGTINVNDQTHLLGLKMFPNLPNSINTKQRDLLISSNENLTTFIDSFNMEKDRERQNNLEKIAGIKRNIEDLVIPSIRGTKLIRLLITLFIFVIPSIAAFIYLNFYENKIKKPLEFIGSVSLIRTYAYHIIAFSIRYLGECLSIFPRINENTNNPPKSFGNSWNTQDQLNYILQATTNVLRDFDKYRGFEENDYYIKQAHQLMFQNTLPYHYYSSPENFTISNISLQAAIIDLTIQQKSIITGTTNDSTILSLGIVLNLFNNAQPISNCIHEGIGYIFSFLYSNYTSIKTNLTYVFIAAIILLVLGYTITMVVQLKWINSNKRETYQCLFSLPKNVVSKLADNRKKENQAEDMNKQNDNIIRTFNSYGTYDESLSDSLLLIFGNFMIFVIAVIELFLFLHLFVSLTRIIVTSAPYLHYLLASYSMLLGSVDWFNILMFEFGGYPMPTTDFNNSYTRMKNSFQWASYYYHVLVTGSPYTDETPFKELIKGIRNSSPTNCSVFDSLNQTSIENLITNYDDVISLLDCSSVDMLFVLFEPIISNSITPYQMGITDSIDPKTPEFTKIWKLLISPIYDRFYEPLHFDIFPSISNELNKMRNQVLTAIIVLFVTVFLLEFILYIRVKMIENHIRSVLKLLLHCNPSILYSSNKIMRILGGDFSSQQNDSLDHSNNFFNTIFTNLPDAIMYANSDMIIQSCNIQCKRVFEDVELVGKSITEFFLSNKFSGNIEALFSDVNSNPVEEIEYKSDSNTDIFLKVTSMMANGKFVMICQDVTQAHNYNTLILSEKQNSDKLLETILPPSLVGRVQQGEKNISLSVQSASILFSDIVSFTPWCGSLPAEKVMSTLNILFKRMDSILDTKPTMTKIKCIGDCYMAAGGIFAEINQPALHAQEVVSFGLLSIKEILNINKEIHENLRIRVGVNTGGPIVAGVLGIGKPTFEIIGPAINRAQQMEQNGIPMKVHISNSVYELICGFNFKFSNRRTIECKNEKVETYLVEP</sequence>
<dbReference type="Pfam" id="PF00211">
    <property type="entry name" value="Guanylate_cyc"/>
    <property type="match status" value="1"/>
</dbReference>
<dbReference type="SUPFAM" id="SSF55073">
    <property type="entry name" value="Nucleotide cyclase"/>
    <property type="match status" value="1"/>
</dbReference>
<comment type="caution">
    <text evidence="9">The sequence shown here is derived from an EMBL/GenBank/DDBJ whole genome shotgun (WGS) entry which is preliminary data.</text>
</comment>
<dbReference type="SMART" id="SM00044">
    <property type="entry name" value="CYCc"/>
    <property type="match status" value="1"/>
</dbReference>
<proteinExistence type="predicted"/>
<feature type="transmembrane region" description="Helical" evidence="7">
    <location>
        <begin position="640"/>
        <end position="661"/>
    </location>
</feature>
<protein>
    <recommendedName>
        <fullName evidence="8">Guanylate cyclase domain-containing protein</fullName>
    </recommendedName>
</protein>
<keyword evidence="5 7" id="KW-0472">Membrane</keyword>
<feature type="transmembrane region" description="Helical" evidence="7">
    <location>
        <begin position="98"/>
        <end position="115"/>
    </location>
</feature>
<comment type="subcellular location">
    <subcellularLocation>
        <location evidence="1">Membrane</location>
    </subcellularLocation>
</comment>
<feature type="transmembrane region" description="Helical" evidence="7">
    <location>
        <begin position="121"/>
        <end position="140"/>
    </location>
</feature>
<keyword evidence="4 7" id="KW-1133">Transmembrane helix</keyword>
<feature type="transmembrane region" description="Helical" evidence="7">
    <location>
        <begin position="296"/>
        <end position="317"/>
    </location>
</feature>
<evidence type="ECO:0000256" key="7">
    <source>
        <dbReference type="SAM" id="Phobius"/>
    </source>
</evidence>
<dbReference type="PANTHER" id="PTHR11920:SF335">
    <property type="entry name" value="GUANYLATE CYCLASE"/>
    <property type="match status" value="1"/>
</dbReference>
<feature type="transmembrane region" description="Helical" evidence="7">
    <location>
        <begin position="198"/>
        <end position="220"/>
    </location>
</feature>
<keyword evidence="10" id="KW-1185">Reference proteome</keyword>
<feature type="transmembrane region" description="Helical" evidence="7">
    <location>
        <begin position="240"/>
        <end position="259"/>
    </location>
</feature>
<evidence type="ECO:0000313" key="10">
    <source>
        <dbReference type="Proteomes" id="UP001470230"/>
    </source>
</evidence>
<feature type="domain" description="Guanylate cyclase" evidence="8">
    <location>
        <begin position="1377"/>
        <end position="1509"/>
    </location>
</feature>
<dbReference type="InterPro" id="IPR001054">
    <property type="entry name" value="A/G_cyclase"/>
</dbReference>
<feature type="transmembrane region" description="Helical" evidence="7">
    <location>
        <begin position="850"/>
        <end position="871"/>
    </location>
</feature>
<feature type="transmembrane region" description="Helical" evidence="7">
    <location>
        <begin position="265"/>
        <end position="284"/>
    </location>
</feature>
<feature type="transmembrane region" description="Helical" evidence="7">
    <location>
        <begin position="1157"/>
        <end position="1177"/>
    </location>
</feature>
<evidence type="ECO:0000256" key="2">
    <source>
        <dbReference type="ARBA" id="ARBA00022692"/>
    </source>
</evidence>
<evidence type="ECO:0000256" key="3">
    <source>
        <dbReference type="ARBA" id="ARBA00022741"/>
    </source>
</evidence>
<dbReference type="CDD" id="cd07302">
    <property type="entry name" value="CHD"/>
    <property type="match status" value="1"/>
</dbReference>
<feature type="transmembrane region" description="Helical" evidence="7">
    <location>
        <begin position="152"/>
        <end position="178"/>
    </location>
</feature>
<evidence type="ECO:0000313" key="9">
    <source>
        <dbReference type="EMBL" id="KAK8892771.1"/>
    </source>
</evidence>
<name>A0ABR2KPL7_9EUKA</name>